<feature type="compositionally biased region" description="Polar residues" evidence="2">
    <location>
        <begin position="743"/>
        <end position="762"/>
    </location>
</feature>
<accession>A0AAD7CJN1</accession>
<evidence type="ECO:0000256" key="2">
    <source>
        <dbReference type="SAM" id="MobiDB-lite"/>
    </source>
</evidence>
<feature type="compositionally biased region" description="Basic and acidic residues" evidence="2">
    <location>
        <begin position="652"/>
        <end position="667"/>
    </location>
</feature>
<feature type="compositionally biased region" description="Basic and acidic residues" evidence="2">
    <location>
        <begin position="235"/>
        <end position="256"/>
    </location>
</feature>
<feature type="coiled-coil region" evidence="1">
    <location>
        <begin position="880"/>
        <end position="914"/>
    </location>
</feature>
<feature type="compositionally biased region" description="Basic and acidic residues" evidence="2">
    <location>
        <begin position="765"/>
        <end position="777"/>
    </location>
</feature>
<name>A0AAD7CJN1_9AGAR</name>
<feature type="region of interest" description="Disordered" evidence="2">
    <location>
        <begin position="434"/>
        <end position="516"/>
    </location>
</feature>
<feature type="region of interest" description="Disordered" evidence="2">
    <location>
        <begin position="601"/>
        <end position="853"/>
    </location>
</feature>
<feature type="compositionally biased region" description="Low complexity" evidence="2">
    <location>
        <begin position="309"/>
        <end position="322"/>
    </location>
</feature>
<feature type="region of interest" description="Disordered" evidence="2">
    <location>
        <begin position="195"/>
        <end position="326"/>
    </location>
</feature>
<keyword evidence="1" id="KW-0175">Coiled coil</keyword>
<evidence type="ECO:0008006" key="5">
    <source>
        <dbReference type="Google" id="ProtNLM"/>
    </source>
</evidence>
<dbReference type="EMBL" id="JARKIF010000001">
    <property type="protein sequence ID" value="KAJ7650492.1"/>
    <property type="molecule type" value="Genomic_DNA"/>
</dbReference>
<sequence length="1030" mass="112960">MPWHPEAGLPGPMQNLLYQIYDALLEHMANENGAKALTVDFYALANSLATETRPENAVKDLLRPHFPADSRDMEYLTNTITAQLVGYAFMHAVNQGQLVIGKPCVHDRPSPVVFPNIPTPEEAHSIKPLKQDVKSFQAGNHTIQEDFCRSTTPYVDAAEFFHHSNYSDPVAFEESNSQSNSNGESVRLLRNSNPISLQDEDEKSGFGAVQSGSTRRVPKLFNSGYNSHSDPSAVRTEENNSQRNSHTESVELRSSDTDAASSEDEEEGSGSGTVRRYQPLANPEADPHYSFRSISQPAAGYKPTGKQLTDSPTTDMSSSDTTGVCQDFKISSFPDPVTVDPEEVNTPEDLNAEWLNLSHSAGLHDRDLMLEVGSEGWSVGDYGSQSSSDGISGSRLTSPLTHADSDFGQALADVKPDEVADPVNLDCDLTTSKLLNPQIPNNDHPHAAQSEEGGDESGQLVLEPPVSEDPARPTSASRSVDSACKERPNAGATEGAPSSDVEGEMGTRPTRTAAKQARQRINEFENDDFVDGENDVKVYQSVDNDESDGNYKDEYAVGEVIHEEEASKPNRFLITWAGYGPHEDRWKDATWLEKHGFLQDWDDLSPNEKQEKFRARNEEAVAKGLTNWPPPKKGIWPRPEQGIPPPPKKGNKGKERAISQAHEENSAESRNSPSTDEGWQCVASTPEASDVGPGSDHDQTPRPSLIPRASGAKIGALGAPKVSRSLSTVSKPSLQARGRGKSGENQQASDSRGQKPSFSPVSAPNKREPSVSKRKSESSTSISQHRVSKTLSQAVPTVRGLVTEQGTDVSRGTARTSSGTGRQRKVPAQITPQAKSSPGAGARGSRANPPATGKMADMRAKCLHPNWAMNRHYFGVWEQLDAREAGVDALQAEVKALQAEVEALQAEVEETGHHLRLKGIEVEGLQRRNSKRFAASLIVSVGRKGSDELNVKIYELERKNSDLSDQIGALEQGSETQKIRIQELTIKVEYWQIEWDKGQENIQRLENENSRQKQENQNMQRELKECRFYE</sequence>
<keyword evidence="4" id="KW-1185">Reference proteome</keyword>
<evidence type="ECO:0000313" key="3">
    <source>
        <dbReference type="EMBL" id="KAJ7650492.1"/>
    </source>
</evidence>
<feature type="compositionally biased region" description="Polar residues" evidence="2">
    <location>
        <begin position="724"/>
        <end position="733"/>
    </location>
</feature>
<feature type="compositionally biased region" description="Basic and acidic residues" evidence="2">
    <location>
        <begin position="606"/>
        <end position="621"/>
    </location>
</feature>
<feature type="coiled-coil region" evidence="1">
    <location>
        <begin position="995"/>
        <end position="1025"/>
    </location>
</feature>
<feature type="compositionally biased region" description="Polar residues" evidence="2">
    <location>
        <begin position="668"/>
        <end position="687"/>
    </location>
</feature>
<gene>
    <name evidence="3" type="ORF">FB45DRAFT_859254</name>
</gene>
<feature type="compositionally biased region" description="Polar residues" evidence="2">
    <location>
        <begin position="804"/>
        <end position="821"/>
    </location>
</feature>
<feature type="region of interest" description="Disordered" evidence="2">
    <location>
        <begin position="379"/>
        <end position="403"/>
    </location>
</feature>
<dbReference type="Proteomes" id="UP001221142">
    <property type="component" value="Unassembled WGS sequence"/>
</dbReference>
<evidence type="ECO:0000313" key="4">
    <source>
        <dbReference type="Proteomes" id="UP001221142"/>
    </source>
</evidence>
<comment type="caution">
    <text evidence="3">The sequence shown here is derived from an EMBL/GenBank/DDBJ whole genome shotgun (WGS) entry which is preliminary data.</text>
</comment>
<evidence type="ECO:0000256" key="1">
    <source>
        <dbReference type="SAM" id="Coils"/>
    </source>
</evidence>
<feature type="compositionally biased region" description="Low complexity" evidence="2">
    <location>
        <begin position="379"/>
        <end position="398"/>
    </location>
</feature>
<reference evidence="3" key="1">
    <citation type="submission" date="2023-03" db="EMBL/GenBank/DDBJ databases">
        <title>Massive genome expansion in bonnet fungi (Mycena s.s.) driven by repeated elements and novel gene families across ecological guilds.</title>
        <authorList>
            <consortium name="Lawrence Berkeley National Laboratory"/>
            <person name="Harder C.B."/>
            <person name="Miyauchi S."/>
            <person name="Viragh M."/>
            <person name="Kuo A."/>
            <person name="Thoen E."/>
            <person name="Andreopoulos B."/>
            <person name="Lu D."/>
            <person name="Skrede I."/>
            <person name="Drula E."/>
            <person name="Henrissat B."/>
            <person name="Morin E."/>
            <person name="Kohler A."/>
            <person name="Barry K."/>
            <person name="LaButti K."/>
            <person name="Morin E."/>
            <person name="Salamov A."/>
            <person name="Lipzen A."/>
            <person name="Mereny Z."/>
            <person name="Hegedus B."/>
            <person name="Baldrian P."/>
            <person name="Stursova M."/>
            <person name="Weitz H."/>
            <person name="Taylor A."/>
            <person name="Grigoriev I.V."/>
            <person name="Nagy L.G."/>
            <person name="Martin F."/>
            <person name="Kauserud H."/>
        </authorList>
    </citation>
    <scope>NUCLEOTIDE SEQUENCE</scope>
    <source>
        <strain evidence="3">9284</strain>
    </source>
</reference>
<proteinExistence type="predicted"/>
<organism evidence="3 4">
    <name type="scientific">Roridomyces roridus</name>
    <dbReference type="NCBI Taxonomy" id="1738132"/>
    <lineage>
        <taxon>Eukaryota</taxon>
        <taxon>Fungi</taxon>
        <taxon>Dikarya</taxon>
        <taxon>Basidiomycota</taxon>
        <taxon>Agaricomycotina</taxon>
        <taxon>Agaricomycetes</taxon>
        <taxon>Agaricomycetidae</taxon>
        <taxon>Agaricales</taxon>
        <taxon>Marasmiineae</taxon>
        <taxon>Mycenaceae</taxon>
        <taxon>Roridomyces</taxon>
    </lineage>
</organism>
<dbReference type="AlphaFoldDB" id="A0AAD7CJN1"/>
<protein>
    <recommendedName>
        <fullName evidence="5">Chromo domain-containing protein</fullName>
    </recommendedName>
</protein>